<evidence type="ECO:0000256" key="2">
    <source>
        <dbReference type="ARBA" id="ARBA00022148"/>
    </source>
</evidence>
<dbReference type="AlphaFoldDB" id="A0A0R3SCX4"/>
<evidence type="ECO:0000256" key="7">
    <source>
        <dbReference type="ARBA" id="ARBA00022840"/>
    </source>
</evidence>
<evidence type="ECO:0000313" key="12">
    <source>
        <dbReference type="EMBL" id="VDL19940.1"/>
    </source>
</evidence>
<evidence type="ECO:0000256" key="9">
    <source>
        <dbReference type="ARBA" id="ARBA00047899"/>
    </source>
</evidence>
<feature type="domain" description="Protein kinase" evidence="11">
    <location>
        <begin position="8"/>
        <end position="621"/>
    </location>
</feature>
<dbReference type="PANTHER" id="PTHR24356">
    <property type="entry name" value="SERINE/THREONINE-PROTEIN KINASE"/>
    <property type="match status" value="1"/>
</dbReference>
<sequence>TAPSISDFVIFKAISSGAYGFVGFYCINSLLNYRKVMLGAKKNNPDQIYAIKIVSKSAMLEKNLVDQVTAERNALAISNCPYIVHLYYSLQTDQYIYLVMEYLIGGDLKSLILLCGCLSERHAALYMAEMSIAVKYLHGNGIIHRDLKPDNVLITAKGHLKLTDFGLSTVRLPKDLNPRDLMNTPSSASNDPQEHLRTPGQIISLTERLSFKHCASVYESEAETLAHYSSSRNTLLCSTPVAISTSQISNNDVVRGDAVKVAAVFKTPAALSVPSSKSSAAPGMSSLIISLNRFGLCKRLSSADLSNAVCLSEVNPAYLHHHLHSRFPRTPQTEMRPRPLRSPMFLSRHFRSTISRSDRRMMREYDASIVVQRSRVAGGNLFADYETSTSTVISDSRLLRDSSREGDAVCEPPLHSIASPSLQKVNTSSPSHPTPILSTPCHEVEEEFLTPFTSTFIHDVEEPMEKYGNEEGDDEVKRAEGEKIRLETSLRSEQDEPLLGTPEYLAPELLLPGNSHAAVAASPAVDWWALGVILFEMITGVSPFADETVPAIFAHIINLEIPWPEVLTEDEKENAIAVANGEDQQFGGISPESRDLIGGLLVQEPLRRIETAARMETHPFFVQVGSWRDLPNVTMPFIPCPDDNTDTFYFEPRNRIRPCKVTDSGCNL</sequence>
<dbReference type="Proteomes" id="UP000274504">
    <property type="component" value="Unassembled WGS sequence"/>
</dbReference>
<dbReference type="GO" id="GO:0005634">
    <property type="term" value="C:nucleus"/>
    <property type="evidence" value="ECO:0007669"/>
    <property type="project" value="TreeGrafter"/>
</dbReference>
<dbReference type="PANTHER" id="PTHR24356:SF1">
    <property type="entry name" value="SERINE_THREONINE-PROTEIN KINASE GREATWALL"/>
    <property type="match status" value="1"/>
</dbReference>
<reference evidence="14" key="1">
    <citation type="submission" date="2017-02" db="UniProtKB">
        <authorList>
            <consortium name="WormBaseParasite"/>
        </authorList>
    </citation>
    <scope>IDENTIFICATION</scope>
</reference>
<dbReference type="EMBL" id="UYSG01000613">
    <property type="protein sequence ID" value="VDL19940.1"/>
    <property type="molecule type" value="Genomic_DNA"/>
</dbReference>
<dbReference type="Pfam" id="PF00069">
    <property type="entry name" value="Pkinase"/>
    <property type="match status" value="2"/>
</dbReference>
<evidence type="ECO:0000256" key="4">
    <source>
        <dbReference type="ARBA" id="ARBA00022679"/>
    </source>
</evidence>
<reference evidence="12 13" key="2">
    <citation type="submission" date="2018-11" db="EMBL/GenBank/DDBJ databases">
        <authorList>
            <consortium name="Pathogen Informatics"/>
        </authorList>
    </citation>
    <scope>NUCLEOTIDE SEQUENCE [LARGE SCALE GENOMIC DNA]</scope>
</reference>
<dbReference type="InterPro" id="IPR050236">
    <property type="entry name" value="Ser_Thr_kinase_AGC"/>
</dbReference>
<evidence type="ECO:0000313" key="13">
    <source>
        <dbReference type="Proteomes" id="UP000274504"/>
    </source>
</evidence>
<organism evidence="14">
    <name type="scientific">Hymenolepis diminuta</name>
    <name type="common">Rat tapeworm</name>
    <dbReference type="NCBI Taxonomy" id="6216"/>
    <lineage>
        <taxon>Eukaryota</taxon>
        <taxon>Metazoa</taxon>
        <taxon>Spiralia</taxon>
        <taxon>Lophotrochozoa</taxon>
        <taxon>Platyhelminthes</taxon>
        <taxon>Cestoda</taxon>
        <taxon>Eucestoda</taxon>
        <taxon>Cyclophyllidea</taxon>
        <taxon>Hymenolepididae</taxon>
        <taxon>Hymenolepis</taxon>
    </lineage>
</organism>
<keyword evidence="3" id="KW-0723">Serine/threonine-protein kinase</keyword>
<dbReference type="PROSITE" id="PS50011">
    <property type="entry name" value="PROTEIN_KINASE_DOM"/>
    <property type="match status" value="1"/>
</dbReference>
<dbReference type="InterPro" id="IPR000719">
    <property type="entry name" value="Prot_kinase_dom"/>
</dbReference>
<evidence type="ECO:0000259" key="11">
    <source>
        <dbReference type="PROSITE" id="PS50011"/>
    </source>
</evidence>
<accession>A0A0R3SCX4</accession>
<keyword evidence="4" id="KW-0808">Transferase</keyword>
<dbReference type="InterPro" id="IPR008271">
    <property type="entry name" value="Ser/Thr_kinase_AS"/>
</dbReference>
<keyword evidence="5" id="KW-0547">Nucleotide-binding</keyword>
<name>A0A0R3SCX4_HYMDI</name>
<evidence type="ECO:0000313" key="14">
    <source>
        <dbReference type="WBParaSite" id="HDID_0000247801-mRNA-1"/>
    </source>
</evidence>
<dbReference type="Gene3D" id="1.10.510.10">
    <property type="entry name" value="Transferase(Phosphotransferase) domain 1"/>
    <property type="match status" value="2"/>
</dbReference>
<dbReference type="GO" id="GO:0004674">
    <property type="term" value="F:protein serine/threonine kinase activity"/>
    <property type="evidence" value="ECO:0007669"/>
    <property type="project" value="UniProtKB-KW"/>
</dbReference>
<dbReference type="PROSITE" id="PS00108">
    <property type="entry name" value="PROTEIN_KINASE_ST"/>
    <property type="match status" value="1"/>
</dbReference>
<dbReference type="STRING" id="6216.A0A0R3SCX4"/>
<gene>
    <name evidence="12" type="ORF">HDID_LOCUS2479</name>
</gene>
<proteinExistence type="predicted"/>
<dbReference type="Gene3D" id="3.30.200.20">
    <property type="entry name" value="Phosphorylase Kinase, domain 1"/>
    <property type="match status" value="2"/>
</dbReference>
<dbReference type="WBParaSite" id="HDID_0000247801-mRNA-1">
    <property type="protein sequence ID" value="HDID_0000247801-mRNA-1"/>
    <property type="gene ID" value="HDID_0000247801"/>
</dbReference>
<keyword evidence="7" id="KW-0067">ATP-binding</keyword>
<evidence type="ECO:0000256" key="5">
    <source>
        <dbReference type="ARBA" id="ARBA00022741"/>
    </source>
</evidence>
<dbReference type="OrthoDB" id="162894at2759"/>
<dbReference type="InterPro" id="IPR011009">
    <property type="entry name" value="Kinase-like_dom_sf"/>
</dbReference>
<comment type="catalytic activity">
    <reaction evidence="9">
        <text>L-threonyl-[protein] + ATP = O-phospho-L-threonyl-[protein] + ADP + H(+)</text>
        <dbReference type="Rhea" id="RHEA:46608"/>
        <dbReference type="Rhea" id="RHEA-COMP:11060"/>
        <dbReference type="Rhea" id="RHEA-COMP:11605"/>
        <dbReference type="ChEBI" id="CHEBI:15378"/>
        <dbReference type="ChEBI" id="CHEBI:30013"/>
        <dbReference type="ChEBI" id="CHEBI:30616"/>
        <dbReference type="ChEBI" id="CHEBI:61977"/>
        <dbReference type="ChEBI" id="CHEBI:456216"/>
        <dbReference type="EC" id="2.7.11.1"/>
    </reaction>
</comment>
<evidence type="ECO:0000256" key="3">
    <source>
        <dbReference type="ARBA" id="ARBA00022527"/>
    </source>
</evidence>
<evidence type="ECO:0000256" key="8">
    <source>
        <dbReference type="ARBA" id="ARBA00033099"/>
    </source>
</evidence>
<comment type="catalytic activity">
    <reaction evidence="10">
        <text>L-seryl-[protein] + ATP = O-phospho-L-seryl-[protein] + ADP + H(+)</text>
        <dbReference type="Rhea" id="RHEA:17989"/>
        <dbReference type="Rhea" id="RHEA-COMP:9863"/>
        <dbReference type="Rhea" id="RHEA-COMP:11604"/>
        <dbReference type="ChEBI" id="CHEBI:15378"/>
        <dbReference type="ChEBI" id="CHEBI:29999"/>
        <dbReference type="ChEBI" id="CHEBI:30616"/>
        <dbReference type="ChEBI" id="CHEBI:83421"/>
        <dbReference type="ChEBI" id="CHEBI:456216"/>
        <dbReference type="EC" id="2.7.11.1"/>
    </reaction>
</comment>
<dbReference type="EC" id="2.7.11.1" evidence="1"/>
<evidence type="ECO:0000256" key="10">
    <source>
        <dbReference type="ARBA" id="ARBA00048679"/>
    </source>
</evidence>
<dbReference type="GO" id="GO:0005524">
    <property type="term" value="F:ATP binding"/>
    <property type="evidence" value="ECO:0007669"/>
    <property type="project" value="UniProtKB-KW"/>
</dbReference>
<evidence type="ECO:0000256" key="6">
    <source>
        <dbReference type="ARBA" id="ARBA00022777"/>
    </source>
</evidence>
<dbReference type="SMART" id="SM00220">
    <property type="entry name" value="S_TKc"/>
    <property type="match status" value="1"/>
</dbReference>
<dbReference type="SUPFAM" id="SSF56112">
    <property type="entry name" value="Protein kinase-like (PK-like)"/>
    <property type="match status" value="1"/>
</dbReference>
<keyword evidence="6" id="KW-0418">Kinase</keyword>
<protein>
    <recommendedName>
        <fullName evidence="2">Serine/threonine-protein kinase greatwall</fullName>
        <ecNumber evidence="1">2.7.11.1</ecNumber>
    </recommendedName>
    <alternativeName>
        <fullName evidence="8">Microtubule-associated serine/threonine-protein kinase-like</fullName>
    </alternativeName>
</protein>
<dbReference type="GO" id="GO:0035556">
    <property type="term" value="P:intracellular signal transduction"/>
    <property type="evidence" value="ECO:0007669"/>
    <property type="project" value="TreeGrafter"/>
</dbReference>
<evidence type="ECO:0000256" key="1">
    <source>
        <dbReference type="ARBA" id="ARBA00012513"/>
    </source>
</evidence>